<dbReference type="PATRIC" id="fig|1263870.3.peg.1748"/>
<name>M5UGI1_9BACT</name>
<gene>
    <name evidence="2" type="ORF">RSSM_01632</name>
</gene>
<keyword evidence="3" id="KW-1185">Reference proteome</keyword>
<dbReference type="Proteomes" id="UP000011885">
    <property type="component" value="Unassembled WGS sequence"/>
</dbReference>
<reference evidence="2 3" key="1">
    <citation type="journal article" date="2013" name="Mar. Genomics">
        <title>Expression of sulfatases in Rhodopirellula baltica and the diversity of sulfatases in the genus Rhodopirellula.</title>
        <authorList>
            <person name="Wegner C.E."/>
            <person name="Richter-Heitmann T."/>
            <person name="Klindworth A."/>
            <person name="Klockow C."/>
            <person name="Richter M."/>
            <person name="Achstetter T."/>
            <person name="Glockner F.O."/>
            <person name="Harder J."/>
        </authorList>
    </citation>
    <scope>NUCLEOTIDE SEQUENCE [LARGE SCALE GENOMIC DNA]</scope>
    <source>
        <strain evidence="2 3">SM41</strain>
    </source>
</reference>
<protein>
    <submittedName>
        <fullName evidence="2">Uncharacterized protein</fullName>
    </submittedName>
</protein>
<evidence type="ECO:0000313" key="3">
    <source>
        <dbReference type="Proteomes" id="UP000011885"/>
    </source>
</evidence>
<dbReference type="EMBL" id="ANOH01000117">
    <property type="protein sequence ID" value="EMI56951.1"/>
    <property type="molecule type" value="Genomic_DNA"/>
</dbReference>
<feature type="region of interest" description="Disordered" evidence="1">
    <location>
        <begin position="57"/>
        <end position="98"/>
    </location>
</feature>
<accession>M5UGI1</accession>
<dbReference type="AlphaFoldDB" id="M5UGI1"/>
<evidence type="ECO:0000313" key="2">
    <source>
        <dbReference type="EMBL" id="EMI56951.1"/>
    </source>
</evidence>
<proteinExistence type="predicted"/>
<feature type="region of interest" description="Disordered" evidence="1">
    <location>
        <begin position="1"/>
        <end position="43"/>
    </location>
</feature>
<organism evidence="2 3">
    <name type="scientific">Rhodopirellula sallentina SM41</name>
    <dbReference type="NCBI Taxonomy" id="1263870"/>
    <lineage>
        <taxon>Bacteria</taxon>
        <taxon>Pseudomonadati</taxon>
        <taxon>Planctomycetota</taxon>
        <taxon>Planctomycetia</taxon>
        <taxon>Pirellulales</taxon>
        <taxon>Pirellulaceae</taxon>
        <taxon>Rhodopirellula</taxon>
    </lineage>
</organism>
<sequence length="113" mass="12389">MDSLRRTMRSPSTNSAAIHRKRSRLSETGPCTEKNAGPNTVPRTKIAITDDNTRIRTASGASQGSAAIEKINASQNMPKPTSRTPQCTKNESALKNSPTQEIMSTHFYLLCRL</sequence>
<evidence type="ECO:0000256" key="1">
    <source>
        <dbReference type="SAM" id="MobiDB-lite"/>
    </source>
</evidence>
<feature type="compositionally biased region" description="Polar residues" evidence="1">
    <location>
        <begin position="72"/>
        <end position="98"/>
    </location>
</feature>
<comment type="caution">
    <text evidence="2">The sequence shown here is derived from an EMBL/GenBank/DDBJ whole genome shotgun (WGS) entry which is preliminary data.</text>
</comment>